<protein>
    <recommendedName>
        <fullName evidence="7">Phage shock protein PspC N-terminal domain-containing protein</fullName>
    </recommendedName>
</protein>
<keyword evidence="9" id="KW-1185">Reference proteome</keyword>
<dbReference type="GO" id="GO:0005886">
    <property type="term" value="C:plasma membrane"/>
    <property type="evidence" value="ECO:0007669"/>
    <property type="project" value="UniProtKB-SubCell"/>
</dbReference>
<evidence type="ECO:0000256" key="1">
    <source>
        <dbReference type="ARBA" id="ARBA00004162"/>
    </source>
</evidence>
<dbReference type="NCBIfam" id="TIGR02978">
    <property type="entry name" value="phageshock_pspC"/>
    <property type="match status" value="1"/>
</dbReference>
<evidence type="ECO:0000256" key="5">
    <source>
        <dbReference type="ARBA" id="ARBA00023136"/>
    </source>
</evidence>
<keyword evidence="4 6" id="KW-1133">Transmembrane helix</keyword>
<keyword evidence="3 6" id="KW-0812">Transmembrane</keyword>
<sequence>MSNQLPQRTKFYRDKVNGKFMGVCSGIADYTGVDVLWVRLGFIVLAFSMGWPFLIYFALGFLAEKKPARLYSDREEQKFWQGVRQSPSRTAREVRSSFRDIDRRLAEVEQFYVSGNPRLSAEIEKLR</sequence>
<dbReference type="EMBL" id="BJYR01000006">
    <property type="protein sequence ID" value="GEN99069.1"/>
    <property type="molecule type" value="Genomic_DNA"/>
</dbReference>
<dbReference type="PANTHER" id="PTHR33885">
    <property type="entry name" value="PHAGE SHOCK PROTEIN C"/>
    <property type="match status" value="1"/>
</dbReference>
<dbReference type="InterPro" id="IPR052027">
    <property type="entry name" value="PspC"/>
</dbReference>
<keyword evidence="5 6" id="KW-0472">Membrane</keyword>
<feature type="transmembrane region" description="Helical" evidence="6">
    <location>
        <begin position="40"/>
        <end position="62"/>
    </location>
</feature>
<dbReference type="Pfam" id="PF04024">
    <property type="entry name" value="PspC"/>
    <property type="match status" value="1"/>
</dbReference>
<gene>
    <name evidence="8" type="ORF">NSE01_09020</name>
</gene>
<evidence type="ECO:0000256" key="4">
    <source>
        <dbReference type="ARBA" id="ARBA00022989"/>
    </source>
</evidence>
<dbReference type="InterPro" id="IPR014320">
    <property type="entry name" value="Phageshock_PspC"/>
</dbReference>
<reference evidence="8 9" key="1">
    <citation type="submission" date="2019-07" db="EMBL/GenBank/DDBJ databases">
        <title>Whole genome shotgun sequence of Novosphingobium sediminis NBRC 106119.</title>
        <authorList>
            <person name="Hosoyama A."/>
            <person name="Uohara A."/>
            <person name="Ohji S."/>
            <person name="Ichikawa N."/>
        </authorList>
    </citation>
    <scope>NUCLEOTIDE SEQUENCE [LARGE SCALE GENOMIC DNA]</scope>
    <source>
        <strain evidence="8 9">NBRC 106119</strain>
    </source>
</reference>
<name>A0A512AH87_9SPHN</name>
<dbReference type="PANTHER" id="PTHR33885:SF3">
    <property type="entry name" value="PHAGE SHOCK PROTEIN C"/>
    <property type="match status" value="1"/>
</dbReference>
<evidence type="ECO:0000256" key="3">
    <source>
        <dbReference type="ARBA" id="ARBA00022692"/>
    </source>
</evidence>
<evidence type="ECO:0000256" key="6">
    <source>
        <dbReference type="SAM" id="Phobius"/>
    </source>
</evidence>
<evidence type="ECO:0000256" key="2">
    <source>
        <dbReference type="ARBA" id="ARBA00022475"/>
    </source>
</evidence>
<dbReference type="AlphaFoldDB" id="A0A512AH87"/>
<dbReference type="RefSeq" id="WP_281289468.1">
    <property type="nucleotide sequence ID" value="NZ_BJYR01000006.1"/>
</dbReference>
<dbReference type="Proteomes" id="UP000321464">
    <property type="component" value="Unassembled WGS sequence"/>
</dbReference>
<organism evidence="8 9">
    <name type="scientific">Novosphingobium sediminis</name>
    <dbReference type="NCBI Taxonomy" id="707214"/>
    <lineage>
        <taxon>Bacteria</taxon>
        <taxon>Pseudomonadati</taxon>
        <taxon>Pseudomonadota</taxon>
        <taxon>Alphaproteobacteria</taxon>
        <taxon>Sphingomonadales</taxon>
        <taxon>Sphingomonadaceae</taxon>
        <taxon>Novosphingobium</taxon>
    </lineage>
</organism>
<dbReference type="InterPro" id="IPR007168">
    <property type="entry name" value="Phageshock_PspC_N"/>
</dbReference>
<comment type="subcellular location">
    <subcellularLocation>
        <location evidence="1">Cell membrane</location>
        <topology evidence="1">Single-pass membrane protein</topology>
    </subcellularLocation>
</comment>
<evidence type="ECO:0000259" key="7">
    <source>
        <dbReference type="Pfam" id="PF04024"/>
    </source>
</evidence>
<proteinExistence type="predicted"/>
<accession>A0A512AH87</accession>
<feature type="domain" description="Phage shock protein PspC N-terminal" evidence="7">
    <location>
        <begin position="10"/>
        <end position="65"/>
    </location>
</feature>
<evidence type="ECO:0000313" key="8">
    <source>
        <dbReference type="EMBL" id="GEN99069.1"/>
    </source>
</evidence>
<evidence type="ECO:0000313" key="9">
    <source>
        <dbReference type="Proteomes" id="UP000321464"/>
    </source>
</evidence>
<keyword evidence="2" id="KW-1003">Cell membrane</keyword>
<comment type="caution">
    <text evidence="8">The sequence shown here is derived from an EMBL/GenBank/DDBJ whole genome shotgun (WGS) entry which is preliminary data.</text>
</comment>